<proteinExistence type="predicted"/>
<evidence type="ECO:0000256" key="2">
    <source>
        <dbReference type="ARBA" id="ARBA00022448"/>
    </source>
</evidence>
<keyword evidence="2" id="KW-0813">Transport</keyword>
<evidence type="ECO:0000313" key="8">
    <source>
        <dbReference type="EMBL" id="GBG95453.1"/>
    </source>
</evidence>
<evidence type="ECO:0000256" key="3">
    <source>
        <dbReference type="ARBA" id="ARBA00022553"/>
    </source>
</evidence>
<accession>A0A401IV81</accession>
<dbReference type="InterPro" id="IPR004715">
    <property type="entry name" value="PTS_IIA_fruc"/>
</dbReference>
<reference evidence="8 9" key="1">
    <citation type="journal article" date="2019" name="Int. J. Syst. Evol. Microbiol.">
        <title>Lactobacillus salitolerans sp. nov., a novel lactic acid bacterium isolated from spent mushroom substrates.</title>
        <authorList>
            <person name="Tohno M."/>
            <person name="Tanizawa Y."/>
            <person name="Kojima Y."/>
            <person name="Sakamoto M."/>
            <person name="Nakamura Y."/>
            <person name="Ohkuma M."/>
            <person name="Kobayashi H."/>
        </authorList>
    </citation>
    <scope>NUCLEOTIDE SEQUENCE [LARGE SCALE GENOMIC DNA]</scope>
    <source>
        <strain evidence="8 9">YK43</strain>
    </source>
</reference>
<dbReference type="InterPro" id="IPR016152">
    <property type="entry name" value="PTrfase/Anion_transptr"/>
</dbReference>
<dbReference type="PROSITE" id="PS00372">
    <property type="entry name" value="PTS_EIIA_TYPE_2_HIS"/>
    <property type="match status" value="1"/>
</dbReference>
<keyword evidence="6" id="KW-0598">Phosphotransferase system</keyword>
<dbReference type="EMBL" id="BFFP01000036">
    <property type="protein sequence ID" value="GBG95453.1"/>
    <property type="molecule type" value="Genomic_DNA"/>
</dbReference>
<dbReference type="GO" id="GO:0016020">
    <property type="term" value="C:membrane"/>
    <property type="evidence" value="ECO:0007669"/>
    <property type="project" value="InterPro"/>
</dbReference>
<dbReference type="AlphaFoldDB" id="A0A401IV81"/>
<dbReference type="PANTHER" id="PTHR47738">
    <property type="entry name" value="PTS SYSTEM FRUCTOSE-LIKE EIIA COMPONENT-RELATED"/>
    <property type="match status" value="1"/>
</dbReference>
<dbReference type="NCBIfam" id="TIGR00848">
    <property type="entry name" value="fruA"/>
    <property type="match status" value="1"/>
</dbReference>
<dbReference type="InterPro" id="IPR051541">
    <property type="entry name" value="PTS_SugarTrans_NitroReg"/>
</dbReference>
<keyword evidence="9" id="KW-1185">Reference proteome</keyword>
<dbReference type="Pfam" id="PF00359">
    <property type="entry name" value="PTS_EIIA_2"/>
    <property type="match status" value="1"/>
</dbReference>
<evidence type="ECO:0000256" key="4">
    <source>
        <dbReference type="ARBA" id="ARBA00022597"/>
    </source>
</evidence>
<dbReference type="SUPFAM" id="SSF55804">
    <property type="entry name" value="Phoshotransferase/anion transport protein"/>
    <property type="match status" value="1"/>
</dbReference>
<evidence type="ECO:0000256" key="6">
    <source>
        <dbReference type="ARBA" id="ARBA00022683"/>
    </source>
</evidence>
<evidence type="ECO:0000256" key="5">
    <source>
        <dbReference type="ARBA" id="ARBA00022679"/>
    </source>
</evidence>
<evidence type="ECO:0000256" key="1">
    <source>
        <dbReference type="ARBA" id="ARBA00004496"/>
    </source>
</evidence>
<dbReference type="GO" id="GO:0009401">
    <property type="term" value="P:phosphoenolpyruvate-dependent sugar phosphotransferase system"/>
    <property type="evidence" value="ECO:0007669"/>
    <property type="project" value="UniProtKB-KW"/>
</dbReference>
<evidence type="ECO:0000259" key="7">
    <source>
        <dbReference type="PROSITE" id="PS51094"/>
    </source>
</evidence>
<protein>
    <submittedName>
        <fullName evidence="8">Fructose-specific PTS system IIA component</fullName>
    </submittedName>
</protein>
<dbReference type="Proteomes" id="UP000286848">
    <property type="component" value="Unassembled WGS sequence"/>
</dbReference>
<name>A0A401IV81_9LACO</name>
<dbReference type="InterPro" id="IPR002178">
    <property type="entry name" value="PTS_EIIA_type-2_dom"/>
</dbReference>
<comment type="subcellular location">
    <subcellularLocation>
        <location evidence="1">Cytoplasm</location>
    </subcellularLocation>
</comment>
<organism evidence="8 9">
    <name type="scientific">Ligilactobacillus salitolerans</name>
    <dbReference type="NCBI Taxonomy" id="1808352"/>
    <lineage>
        <taxon>Bacteria</taxon>
        <taxon>Bacillati</taxon>
        <taxon>Bacillota</taxon>
        <taxon>Bacilli</taxon>
        <taxon>Lactobacillales</taxon>
        <taxon>Lactobacillaceae</taxon>
        <taxon>Ligilactobacillus</taxon>
    </lineage>
</organism>
<dbReference type="Gene3D" id="3.40.930.10">
    <property type="entry name" value="Mannitol-specific EII, Chain A"/>
    <property type="match status" value="1"/>
</dbReference>
<dbReference type="PANTHER" id="PTHR47738:SF2">
    <property type="entry name" value="PTS SYSTEM FRUCTOSE-LIKE EIIA COMPONENT"/>
    <property type="match status" value="1"/>
</dbReference>
<dbReference type="GO" id="GO:0008982">
    <property type="term" value="F:protein-N(PI)-phosphohistidine-sugar phosphotransferase activity"/>
    <property type="evidence" value="ECO:0007669"/>
    <property type="project" value="InterPro"/>
</dbReference>
<dbReference type="RefSeq" id="WP_124977771.1">
    <property type="nucleotide sequence ID" value="NZ_BFFP01000036.1"/>
</dbReference>
<keyword evidence="3" id="KW-0597">Phosphoprotein</keyword>
<keyword evidence="5" id="KW-0808">Transferase</keyword>
<dbReference type="PROSITE" id="PS51094">
    <property type="entry name" value="PTS_EIIA_TYPE_2"/>
    <property type="match status" value="1"/>
</dbReference>
<keyword evidence="4" id="KW-0762">Sugar transport</keyword>
<gene>
    <name evidence="8" type="ORF">LFYK43_19120</name>
</gene>
<sequence length="148" mass="16160">MELAEIIQPELVSYDLEASNQKEVINKMAELLVKQGVVLDQDEFVASVFAREKTGTTGIGAGIAIPHGQADTVTASAVAIAKLHEAVEWKSLDDKPVIYVFLLAIPNSGAQEHLQLLSQLAEDLMDDDVRAKLEKSQSAQDLMQVFQK</sequence>
<feature type="domain" description="PTS EIIA type-2" evidence="7">
    <location>
        <begin position="5"/>
        <end position="148"/>
    </location>
</feature>
<dbReference type="GO" id="GO:0005737">
    <property type="term" value="C:cytoplasm"/>
    <property type="evidence" value="ECO:0007669"/>
    <property type="project" value="UniProtKB-SubCell"/>
</dbReference>
<dbReference type="CDD" id="cd00211">
    <property type="entry name" value="PTS_IIA_fru"/>
    <property type="match status" value="1"/>
</dbReference>
<evidence type="ECO:0000313" key="9">
    <source>
        <dbReference type="Proteomes" id="UP000286848"/>
    </source>
</evidence>
<dbReference type="OrthoDB" id="95460at2"/>
<comment type="caution">
    <text evidence="8">The sequence shown here is derived from an EMBL/GenBank/DDBJ whole genome shotgun (WGS) entry which is preliminary data.</text>
</comment>
<dbReference type="FunFam" id="3.40.930.10:FF:000009">
    <property type="entry name" value="PTS system, fructose specific IIABC component"/>
    <property type="match status" value="1"/>
</dbReference>